<organism evidence="2">
    <name type="scientific">marine sediment metagenome</name>
    <dbReference type="NCBI Taxonomy" id="412755"/>
    <lineage>
        <taxon>unclassified sequences</taxon>
        <taxon>metagenomes</taxon>
        <taxon>ecological metagenomes</taxon>
    </lineage>
</organism>
<evidence type="ECO:0000256" key="1">
    <source>
        <dbReference type="SAM" id="MobiDB-lite"/>
    </source>
</evidence>
<sequence>KKNHPIVEKIKEMMRKKSKSESYREDNKWQQPNIEKRIY</sequence>
<comment type="caution">
    <text evidence="2">The sequence shown here is derived from an EMBL/GenBank/DDBJ whole genome shotgun (WGS) entry which is preliminary data.</text>
</comment>
<dbReference type="AlphaFoldDB" id="A0A0F9D7W0"/>
<feature type="region of interest" description="Disordered" evidence="1">
    <location>
        <begin position="13"/>
        <end position="39"/>
    </location>
</feature>
<reference evidence="2" key="1">
    <citation type="journal article" date="2015" name="Nature">
        <title>Complex archaea that bridge the gap between prokaryotes and eukaryotes.</title>
        <authorList>
            <person name="Spang A."/>
            <person name="Saw J.H."/>
            <person name="Jorgensen S.L."/>
            <person name="Zaremba-Niedzwiedzka K."/>
            <person name="Martijn J."/>
            <person name="Lind A.E."/>
            <person name="van Eijk R."/>
            <person name="Schleper C."/>
            <person name="Guy L."/>
            <person name="Ettema T.J."/>
        </authorList>
    </citation>
    <scope>NUCLEOTIDE SEQUENCE</scope>
</reference>
<proteinExistence type="predicted"/>
<feature type="non-terminal residue" evidence="2">
    <location>
        <position position="1"/>
    </location>
</feature>
<dbReference type="EMBL" id="LAZR01032844">
    <property type="protein sequence ID" value="KKL49761.1"/>
    <property type="molecule type" value="Genomic_DNA"/>
</dbReference>
<protein>
    <submittedName>
        <fullName evidence="2">Uncharacterized protein</fullName>
    </submittedName>
</protein>
<name>A0A0F9D7W0_9ZZZZ</name>
<accession>A0A0F9D7W0</accession>
<gene>
    <name evidence="2" type="ORF">LCGC14_2312240</name>
</gene>
<evidence type="ECO:0000313" key="2">
    <source>
        <dbReference type="EMBL" id="KKL49761.1"/>
    </source>
</evidence>